<dbReference type="PANTHER" id="PTHR46033:SF8">
    <property type="entry name" value="PROTEIN MAINTENANCE OF MERISTEMS-LIKE"/>
    <property type="match status" value="1"/>
</dbReference>
<dbReference type="Pfam" id="PF10536">
    <property type="entry name" value="PMD"/>
    <property type="match status" value="1"/>
</dbReference>
<evidence type="ECO:0000313" key="3">
    <source>
        <dbReference type="Proteomes" id="UP000828251"/>
    </source>
</evidence>
<accession>A0A9D3WEE0</accession>
<feature type="domain" description="Aminotransferase-like plant mobile" evidence="1">
    <location>
        <begin position="5"/>
        <end position="184"/>
    </location>
</feature>
<dbReference type="InterPro" id="IPR044824">
    <property type="entry name" value="MAIN-like"/>
</dbReference>
<dbReference type="GO" id="GO:0010073">
    <property type="term" value="P:meristem maintenance"/>
    <property type="evidence" value="ECO:0007669"/>
    <property type="project" value="InterPro"/>
</dbReference>
<dbReference type="EMBL" id="JAIQCV010000002">
    <property type="protein sequence ID" value="KAH1122591.1"/>
    <property type="molecule type" value="Genomic_DNA"/>
</dbReference>
<dbReference type="PANTHER" id="PTHR46033">
    <property type="entry name" value="PROTEIN MAIN-LIKE 2"/>
    <property type="match status" value="1"/>
</dbReference>
<protein>
    <recommendedName>
        <fullName evidence="1">Aminotransferase-like plant mobile domain-containing protein</fullName>
    </recommendedName>
</protein>
<dbReference type="InterPro" id="IPR019557">
    <property type="entry name" value="AminoTfrase-like_pln_mobile"/>
</dbReference>
<name>A0A9D3WEE0_9ROSI</name>
<evidence type="ECO:0000259" key="1">
    <source>
        <dbReference type="Pfam" id="PF10536"/>
    </source>
</evidence>
<dbReference type="Proteomes" id="UP000828251">
    <property type="component" value="Unassembled WGS sequence"/>
</dbReference>
<proteinExistence type="predicted"/>
<dbReference type="AlphaFoldDB" id="A0A9D3WEE0"/>
<sequence>MSHMLGGYKLDPTQISALMERWRLKTHIVHLLCGECIISLEDVALQLDLLVDRLVVTRSVIVPSKVDLCKAMLGKVLNRFDGGWISINWLEDNFDKLLEYPMEEVIEQFVQAFIMRLIWGTLMFSKAQNLVHVRWLLHLVHFTECGKLSWGSVVFFMLYKKLCRATVQNIISICGCLLLLQLWA</sequence>
<organism evidence="2 3">
    <name type="scientific">Gossypium stocksii</name>
    <dbReference type="NCBI Taxonomy" id="47602"/>
    <lineage>
        <taxon>Eukaryota</taxon>
        <taxon>Viridiplantae</taxon>
        <taxon>Streptophyta</taxon>
        <taxon>Embryophyta</taxon>
        <taxon>Tracheophyta</taxon>
        <taxon>Spermatophyta</taxon>
        <taxon>Magnoliopsida</taxon>
        <taxon>eudicotyledons</taxon>
        <taxon>Gunneridae</taxon>
        <taxon>Pentapetalae</taxon>
        <taxon>rosids</taxon>
        <taxon>malvids</taxon>
        <taxon>Malvales</taxon>
        <taxon>Malvaceae</taxon>
        <taxon>Malvoideae</taxon>
        <taxon>Gossypium</taxon>
    </lineage>
</organism>
<keyword evidence="3" id="KW-1185">Reference proteome</keyword>
<reference evidence="2 3" key="1">
    <citation type="journal article" date="2021" name="Plant Biotechnol. J.">
        <title>Multi-omics assisted identification of the key and species-specific regulatory components of drought-tolerant mechanisms in Gossypium stocksii.</title>
        <authorList>
            <person name="Yu D."/>
            <person name="Ke L."/>
            <person name="Zhang D."/>
            <person name="Wu Y."/>
            <person name="Sun Y."/>
            <person name="Mei J."/>
            <person name="Sun J."/>
            <person name="Sun Y."/>
        </authorList>
    </citation>
    <scope>NUCLEOTIDE SEQUENCE [LARGE SCALE GENOMIC DNA]</scope>
    <source>
        <strain evidence="3">cv. E1</strain>
        <tissue evidence="2">Leaf</tissue>
    </source>
</reference>
<dbReference type="OrthoDB" id="1937804at2759"/>
<comment type="caution">
    <text evidence="2">The sequence shown here is derived from an EMBL/GenBank/DDBJ whole genome shotgun (WGS) entry which is preliminary data.</text>
</comment>
<evidence type="ECO:0000313" key="2">
    <source>
        <dbReference type="EMBL" id="KAH1122591.1"/>
    </source>
</evidence>
<gene>
    <name evidence="2" type="ORF">J1N35_005751</name>
</gene>